<evidence type="ECO:0000256" key="2">
    <source>
        <dbReference type="ARBA" id="ARBA00022741"/>
    </source>
</evidence>
<dbReference type="OrthoDB" id="9804819at2"/>
<proteinExistence type="predicted"/>
<dbReference type="PANTHER" id="PTHR42711">
    <property type="entry name" value="ABC TRANSPORTER ATP-BINDING PROTEIN"/>
    <property type="match status" value="1"/>
</dbReference>
<reference evidence="5 6" key="1">
    <citation type="submission" date="2018-09" db="EMBL/GenBank/DDBJ databases">
        <title>Paenibacillus SK2017-BO5.</title>
        <authorList>
            <person name="Piskunova J.V."/>
            <person name="Dubiley S.A."/>
            <person name="Severinov K.V."/>
        </authorList>
    </citation>
    <scope>NUCLEOTIDE SEQUENCE [LARGE SCALE GENOMIC DNA]</scope>
    <source>
        <strain evidence="5 6">BO5</strain>
    </source>
</reference>
<comment type="caution">
    <text evidence="5">The sequence shown here is derived from an EMBL/GenBank/DDBJ whole genome shotgun (WGS) entry which is preliminary data.</text>
</comment>
<dbReference type="Gene3D" id="3.40.50.300">
    <property type="entry name" value="P-loop containing nucleotide triphosphate hydrolases"/>
    <property type="match status" value="1"/>
</dbReference>
<evidence type="ECO:0000256" key="3">
    <source>
        <dbReference type="ARBA" id="ARBA00022840"/>
    </source>
</evidence>
<dbReference type="GO" id="GO:0016887">
    <property type="term" value="F:ATP hydrolysis activity"/>
    <property type="evidence" value="ECO:0007669"/>
    <property type="project" value="InterPro"/>
</dbReference>
<dbReference type="PROSITE" id="PS50893">
    <property type="entry name" value="ABC_TRANSPORTER_2"/>
    <property type="match status" value="1"/>
</dbReference>
<dbReference type="InterPro" id="IPR050763">
    <property type="entry name" value="ABC_transporter_ATP-binding"/>
</dbReference>
<dbReference type="GO" id="GO:0005524">
    <property type="term" value="F:ATP binding"/>
    <property type="evidence" value="ECO:0007669"/>
    <property type="project" value="UniProtKB-KW"/>
</dbReference>
<keyword evidence="1" id="KW-0813">Transport</keyword>
<dbReference type="InterPro" id="IPR003593">
    <property type="entry name" value="AAA+_ATPase"/>
</dbReference>
<sequence>MSQIILKDVSRSFERAKMDTGMWNSVKGLFFRRTEQIQAIKNVSFEIAKGQIVGLIGANGAGKSTLIKMMTGLIKPTSGTISIAGHVPHLKRAAFLHNIGVVLGQKNQLWWDLSPYETFILNRDIYEIDHHQFERTVNDLSARLNVEHVLKSPVRKLSLGERMKCELISSLLHQPGILFLDEPTIGLDFVAQKNIRAFLSDYSKNNGTTILLTSHYLPDIEELCEDVIIMNQGQVYYKGKLAKLKANNQHFRYISFSVQEEIDEQWFRQWGEIVELADQTVKLKIPHDQTQAVVRAVIQTLSVVDYHVEEMTTQDLLEEIFHDQAKEPVFQPV</sequence>
<dbReference type="InterPro" id="IPR003439">
    <property type="entry name" value="ABC_transporter-like_ATP-bd"/>
</dbReference>
<protein>
    <submittedName>
        <fullName evidence="5">ATP-binding cassette domain-containing protein</fullName>
    </submittedName>
</protein>
<dbReference type="Proteomes" id="UP000266177">
    <property type="component" value="Unassembled WGS sequence"/>
</dbReference>
<dbReference type="SUPFAM" id="SSF52540">
    <property type="entry name" value="P-loop containing nucleoside triphosphate hydrolases"/>
    <property type="match status" value="1"/>
</dbReference>
<keyword evidence="3 5" id="KW-0067">ATP-binding</keyword>
<evidence type="ECO:0000313" key="6">
    <source>
        <dbReference type="Proteomes" id="UP000266177"/>
    </source>
</evidence>
<gene>
    <name evidence="5" type="ORF">DQX05_04590</name>
</gene>
<keyword evidence="2" id="KW-0547">Nucleotide-binding</keyword>
<dbReference type="RefSeq" id="WP_119791450.1">
    <property type="nucleotide sequence ID" value="NZ_QYZD01000002.1"/>
</dbReference>
<dbReference type="SMART" id="SM00382">
    <property type="entry name" value="AAA"/>
    <property type="match status" value="1"/>
</dbReference>
<organism evidence="5 6">
    <name type="scientific">Paenibacillus thiaminolyticus</name>
    <name type="common">Bacillus thiaminolyticus</name>
    <dbReference type="NCBI Taxonomy" id="49283"/>
    <lineage>
        <taxon>Bacteria</taxon>
        <taxon>Bacillati</taxon>
        <taxon>Bacillota</taxon>
        <taxon>Bacilli</taxon>
        <taxon>Bacillales</taxon>
        <taxon>Paenibacillaceae</taxon>
        <taxon>Paenibacillus</taxon>
    </lineage>
</organism>
<dbReference type="PANTHER" id="PTHR42711:SF4">
    <property type="entry name" value="ABC TRANSPORTER RELATED"/>
    <property type="match status" value="1"/>
</dbReference>
<name>A0A3A3GQ17_PANTH</name>
<dbReference type="AlphaFoldDB" id="A0A3A3GQ17"/>
<dbReference type="InterPro" id="IPR027417">
    <property type="entry name" value="P-loop_NTPase"/>
</dbReference>
<evidence type="ECO:0000259" key="4">
    <source>
        <dbReference type="PROSITE" id="PS50893"/>
    </source>
</evidence>
<evidence type="ECO:0000256" key="1">
    <source>
        <dbReference type="ARBA" id="ARBA00022448"/>
    </source>
</evidence>
<dbReference type="Pfam" id="PF00005">
    <property type="entry name" value="ABC_tran"/>
    <property type="match status" value="1"/>
</dbReference>
<evidence type="ECO:0000313" key="5">
    <source>
        <dbReference type="EMBL" id="RJG26261.1"/>
    </source>
</evidence>
<feature type="domain" description="ABC transporter" evidence="4">
    <location>
        <begin position="24"/>
        <end position="257"/>
    </location>
</feature>
<accession>A0A3A3GQ17</accession>
<dbReference type="EMBL" id="QYZD01000002">
    <property type="protein sequence ID" value="RJG26261.1"/>
    <property type="molecule type" value="Genomic_DNA"/>
</dbReference>